<name>A0A9E6ZMA5_9FLAO</name>
<evidence type="ECO:0000313" key="1">
    <source>
        <dbReference type="EMBL" id="UOB18449.1"/>
    </source>
</evidence>
<dbReference type="KEGG" id="fbm:MQE35_03955"/>
<dbReference type="AlphaFoldDB" id="A0A9E6ZMA5"/>
<dbReference type="InterPro" id="IPR029062">
    <property type="entry name" value="Class_I_gatase-like"/>
</dbReference>
<proteinExistence type="predicted"/>
<dbReference type="EMBL" id="CP094358">
    <property type="protein sequence ID" value="UOB18449.1"/>
    <property type="molecule type" value="Genomic_DNA"/>
</dbReference>
<gene>
    <name evidence="1" type="ORF">MQE35_03955</name>
</gene>
<dbReference type="RefSeq" id="WP_255844684.1">
    <property type="nucleotide sequence ID" value="NZ_CP094358.1"/>
</dbReference>
<keyword evidence="2" id="KW-1185">Reference proteome</keyword>
<organism evidence="1 2">
    <name type="scientific">Abyssalbus ytuae</name>
    <dbReference type="NCBI Taxonomy" id="2926907"/>
    <lineage>
        <taxon>Bacteria</taxon>
        <taxon>Pseudomonadati</taxon>
        <taxon>Bacteroidota</taxon>
        <taxon>Flavobacteriia</taxon>
        <taxon>Flavobacteriales</taxon>
        <taxon>Flavobacteriaceae</taxon>
        <taxon>Abyssalbus</taxon>
    </lineage>
</organism>
<accession>A0A9E6ZMA5</accession>
<evidence type="ECO:0000313" key="2">
    <source>
        <dbReference type="Proteomes" id="UP000831290"/>
    </source>
</evidence>
<dbReference type="Gene3D" id="3.40.50.880">
    <property type="match status" value="1"/>
</dbReference>
<dbReference type="Proteomes" id="UP000831290">
    <property type="component" value="Chromosome"/>
</dbReference>
<sequence>MLIKILNKTTLTVISSFFIFQLLSAQNKIKSTAEKAKTVFQTSSKWIPEIDVRSDVAIVYGVNGNPSDHDSKSGFEARVKSWKDRGYTAHFMTGIAWGSYQDYFLGKWDGKNHLDEGQVQRNGDTIWHGHYVPYIVPQKSFIKYMKKAVIERVIDAGITSIYLEEPEFWARGGYGTAFKEEWKNYYKFSWRSQHESPENTWLSNKLKYHLYYKTLDEVSRYAKSYGKKKGLDVKIYIPTHSLVNYSSWMIVSPEASLASLSGIDGYIAQVWTGTSREATFYNGKVKERTFENAFLEYGSMASMTAPTSRKMFFLTDPIEDRRKSWEDYKKNYQATFTAQLLYPQVENYEVMPWPERIYTRPYKVAGTDKEQLISHNYSTQMQIMVNALNDITISDNEVSGNNNIGVLMGNSMMFQRFPVHENYDDPRFSNFYGQTLPLLKRGVPVQTVHMENLGYDETLKNIKVLIMSYSNMKPYSEEVHTNLARWVKNGGVLIYTGKDDDPYQDVMEWWNQKRNKFKTPSENLFQHLGISINAGEGSFNVEKGKVFIIRQNPKKFVMEKDGDSKFINTVKNAFESIGTELKFKNNLVLHRGPYKIIAVMDESVSEEPYFAQGPVIDLFDPRLPVYTQKMVVPGEQAFLYDLKYAYNQNKPKVLATAARISDEKIEEDRYSFICKSPVNTINSMRIYFPSVPKTVKLMNSQGKEITPKGAGWDNNSKTFYLQFENSPEGVYVQFNL</sequence>
<protein>
    <submittedName>
        <fullName evidence="1">Uncharacterized protein</fullName>
    </submittedName>
</protein>
<reference evidence="1" key="1">
    <citation type="submission" date="2022-03" db="EMBL/GenBank/DDBJ databases">
        <title>Description of Abyssus ytuae gen. nov., sp. nov., a novel member of the family Flavobacteriaceae isolated from the sediment of Mariana Trench.</title>
        <authorList>
            <person name="Zhang J."/>
            <person name="Xu X."/>
        </authorList>
    </citation>
    <scope>NUCLEOTIDE SEQUENCE</scope>
    <source>
        <strain evidence="1">MT3330</strain>
    </source>
</reference>